<dbReference type="InterPro" id="IPR006626">
    <property type="entry name" value="PbH1"/>
</dbReference>
<keyword evidence="1" id="KW-0732">Signal</keyword>
<proteinExistence type="predicted"/>
<organism evidence="2 3">
    <name type="scientific">Coccomyxa viridis</name>
    <dbReference type="NCBI Taxonomy" id="1274662"/>
    <lineage>
        <taxon>Eukaryota</taxon>
        <taxon>Viridiplantae</taxon>
        <taxon>Chlorophyta</taxon>
        <taxon>core chlorophytes</taxon>
        <taxon>Trebouxiophyceae</taxon>
        <taxon>Trebouxiophyceae incertae sedis</taxon>
        <taxon>Coccomyxaceae</taxon>
        <taxon>Coccomyxa</taxon>
    </lineage>
</organism>
<dbReference type="Proteomes" id="UP001497392">
    <property type="component" value="Unassembled WGS sequence"/>
</dbReference>
<evidence type="ECO:0000313" key="3">
    <source>
        <dbReference type="Proteomes" id="UP001497392"/>
    </source>
</evidence>
<feature type="chain" id="PRO_5046374489" evidence="1">
    <location>
        <begin position="19"/>
        <end position="698"/>
    </location>
</feature>
<sequence>MKAVYQLVLLMCIEGFVAQHLVRAGAVSSNPIGCKKINGGNHTATAGCGINTSIGTQPAFTTSPIRNATFVGPKNFVVLPPQPPPEIQRRHLLSTEISASPLASYTNVSGSVVTYNPNNSSIDATDFYYAFTNAYSGGYTALRVVPGNYTIINTFGGFHFIAGCYGAQRSPFEIDFGGSTFVLTDGTSGGFFFNYCNNVLAHNVTMYYEFSQNPWYQATITGISANGQIWNITVQDGYPIDYVTDYYQALCVPWDPATRLPLQNTSDIYPTPGATISLGGTNFQFSFNYVNFGISVGDYITCRGNQGNHGLINWYSQNMTLKDITFYNPAVYGIYEETGNNNTYINNKFIPYPYPVGNGGAQQAPLQSSTADGFHASTSFIGPNLINNTFLNNGDDGIAIHGRYYLVVAADPVGGNITVATGCTYPCSRLYQGTGLTAYTNSTESLGSTTILGITLIPDPLPPNSVSITLPGTNLNTGTQYLNITVACWPANFSRLVFDGLITSRSDEGDGFQVVGNQIGYNRGRGILLKASNGIVTGNSFIKPKFIAAQITPEVYWQEADFASNIIVSNNIFDSYYSGIVLGIFLDGSYNPGHFQNHINVTISGNIIRSAADQPLLVTSSTNVTVANNLFDSVLCYPYAYGAAQSFIPLPQPPIFIAYASNVRVVNNTYSIPANCTYGNFSSPIQTLPGTVTGLSLS</sequence>
<dbReference type="InterPro" id="IPR012334">
    <property type="entry name" value="Pectin_lyas_fold"/>
</dbReference>
<feature type="signal peptide" evidence="1">
    <location>
        <begin position="1"/>
        <end position="18"/>
    </location>
</feature>
<dbReference type="EMBL" id="CAXHTA020000004">
    <property type="protein sequence ID" value="CAL5220901.1"/>
    <property type="molecule type" value="Genomic_DNA"/>
</dbReference>
<dbReference type="SUPFAM" id="SSF51126">
    <property type="entry name" value="Pectin lyase-like"/>
    <property type="match status" value="1"/>
</dbReference>
<evidence type="ECO:0000256" key="1">
    <source>
        <dbReference type="SAM" id="SignalP"/>
    </source>
</evidence>
<accession>A0ABP1FND1</accession>
<name>A0ABP1FND1_9CHLO</name>
<dbReference type="SMART" id="SM00710">
    <property type="entry name" value="PbH1"/>
    <property type="match status" value="7"/>
</dbReference>
<evidence type="ECO:0000313" key="2">
    <source>
        <dbReference type="EMBL" id="CAL5220901.1"/>
    </source>
</evidence>
<comment type="caution">
    <text evidence="2">The sequence shown here is derived from an EMBL/GenBank/DDBJ whole genome shotgun (WGS) entry which is preliminary data.</text>
</comment>
<keyword evidence="3" id="KW-1185">Reference proteome</keyword>
<dbReference type="InterPro" id="IPR011050">
    <property type="entry name" value="Pectin_lyase_fold/virulence"/>
</dbReference>
<reference evidence="2 3" key="1">
    <citation type="submission" date="2024-06" db="EMBL/GenBank/DDBJ databases">
        <authorList>
            <person name="Kraege A."/>
            <person name="Thomma B."/>
        </authorList>
    </citation>
    <scope>NUCLEOTIDE SEQUENCE [LARGE SCALE GENOMIC DNA]</scope>
</reference>
<dbReference type="Gene3D" id="2.160.20.10">
    <property type="entry name" value="Single-stranded right-handed beta-helix, Pectin lyase-like"/>
    <property type="match status" value="2"/>
</dbReference>
<gene>
    <name evidence="2" type="primary">g2995</name>
    <name evidence="2" type="ORF">VP750_LOCUS2560</name>
</gene>
<protein>
    <submittedName>
        <fullName evidence="2">G2995 protein</fullName>
    </submittedName>
</protein>